<keyword evidence="2 7" id="KW-0255">Endonuclease</keyword>
<dbReference type="SUPFAM" id="SSF51658">
    <property type="entry name" value="Xylose isomerase-like"/>
    <property type="match status" value="1"/>
</dbReference>
<evidence type="ECO:0000313" key="7">
    <source>
        <dbReference type="EMBL" id="MBB6099451.1"/>
    </source>
</evidence>
<reference evidence="7 8" key="1">
    <citation type="submission" date="2020-08" db="EMBL/GenBank/DDBJ databases">
        <title>Genomic Encyclopedia of Type Strains, Phase IV (KMG-IV): sequencing the most valuable type-strain genomes for metagenomic binning, comparative biology and taxonomic classification.</title>
        <authorList>
            <person name="Goeker M."/>
        </authorList>
    </citation>
    <scope>NUCLEOTIDE SEQUENCE [LARGE SCALE GENOMIC DNA]</scope>
    <source>
        <strain evidence="7 8">DSM 21458</strain>
    </source>
</reference>
<dbReference type="EMBL" id="JACHHG010000011">
    <property type="protein sequence ID" value="MBB6099451.1"/>
    <property type="molecule type" value="Genomic_DNA"/>
</dbReference>
<dbReference type="AlphaFoldDB" id="A0A841I0Y5"/>
<keyword evidence="6" id="KW-0234">DNA repair</keyword>
<dbReference type="PANTHER" id="PTHR31290:SF5">
    <property type="entry name" value="UV-DAMAGE ENDONUCLEASE"/>
    <property type="match status" value="1"/>
</dbReference>
<comment type="caution">
    <text evidence="7">The sequence shown here is derived from an EMBL/GenBank/DDBJ whole genome shotgun (WGS) entry which is preliminary data.</text>
</comment>
<protein>
    <submittedName>
        <fullName evidence="7">UV DNA damage endonuclease</fullName>
        <ecNumber evidence="7">3.-.-.-</ecNumber>
    </submittedName>
</protein>
<evidence type="ECO:0000256" key="5">
    <source>
        <dbReference type="ARBA" id="ARBA00022801"/>
    </source>
</evidence>
<dbReference type="InterPro" id="IPR036237">
    <property type="entry name" value="Xyl_isomerase-like_sf"/>
</dbReference>
<keyword evidence="5 7" id="KW-0378">Hydrolase</keyword>
<evidence type="ECO:0000256" key="1">
    <source>
        <dbReference type="ARBA" id="ARBA00022722"/>
    </source>
</evidence>
<accession>A0A841I0Y5</accession>
<dbReference type="GO" id="GO:0016787">
    <property type="term" value="F:hydrolase activity"/>
    <property type="evidence" value="ECO:0007669"/>
    <property type="project" value="UniProtKB-KW"/>
</dbReference>
<dbReference type="NCBIfam" id="TIGR00629">
    <property type="entry name" value="uvde"/>
    <property type="match status" value="1"/>
</dbReference>
<dbReference type="GO" id="GO:0004519">
    <property type="term" value="F:endonuclease activity"/>
    <property type="evidence" value="ECO:0007669"/>
    <property type="project" value="UniProtKB-KW"/>
</dbReference>
<organism evidence="7 8">
    <name type="scientific">Deinobacterium chartae</name>
    <dbReference type="NCBI Taxonomy" id="521158"/>
    <lineage>
        <taxon>Bacteria</taxon>
        <taxon>Thermotogati</taxon>
        <taxon>Deinococcota</taxon>
        <taxon>Deinococci</taxon>
        <taxon>Deinococcales</taxon>
        <taxon>Deinococcaceae</taxon>
        <taxon>Deinobacterium</taxon>
    </lineage>
</organism>
<dbReference type="GO" id="GO:0006289">
    <property type="term" value="P:nucleotide-excision repair"/>
    <property type="evidence" value="ECO:0007669"/>
    <property type="project" value="InterPro"/>
</dbReference>
<dbReference type="Pfam" id="PF03851">
    <property type="entry name" value="UvdE"/>
    <property type="match status" value="1"/>
</dbReference>
<dbReference type="GO" id="GO:0009411">
    <property type="term" value="P:response to UV"/>
    <property type="evidence" value="ECO:0007669"/>
    <property type="project" value="InterPro"/>
</dbReference>
<dbReference type="Gene3D" id="3.20.20.150">
    <property type="entry name" value="Divalent-metal-dependent TIM barrel enzymes"/>
    <property type="match status" value="1"/>
</dbReference>
<dbReference type="RefSeq" id="WP_183988201.1">
    <property type="nucleotide sequence ID" value="NZ_JACHHG010000011.1"/>
</dbReference>
<evidence type="ECO:0000256" key="2">
    <source>
        <dbReference type="ARBA" id="ARBA00022759"/>
    </source>
</evidence>
<gene>
    <name evidence="7" type="ORF">HNR42_002892</name>
</gene>
<evidence type="ECO:0000256" key="4">
    <source>
        <dbReference type="ARBA" id="ARBA00022769"/>
    </source>
</evidence>
<keyword evidence="4" id="KW-0228">DNA excision</keyword>
<name>A0A841I0Y5_9DEIO</name>
<evidence type="ECO:0000256" key="3">
    <source>
        <dbReference type="ARBA" id="ARBA00022763"/>
    </source>
</evidence>
<evidence type="ECO:0000313" key="8">
    <source>
        <dbReference type="Proteomes" id="UP000569951"/>
    </source>
</evidence>
<dbReference type="Proteomes" id="UP000569951">
    <property type="component" value="Unassembled WGS sequence"/>
</dbReference>
<evidence type="ECO:0000256" key="6">
    <source>
        <dbReference type="ARBA" id="ARBA00023204"/>
    </source>
</evidence>
<keyword evidence="8" id="KW-1185">Reference proteome</keyword>
<dbReference type="EC" id="3.-.-.-" evidence="7"/>
<proteinExistence type="predicted"/>
<dbReference type="InterPro" id="IPR004601">
    <property type="entry name" value="UvdE"/>
</dbReference>
<dbReference type="PANTHER" id="PTHR31290">
    <property type="entry name" value="UV-DAMAGE ENDONUCLEASE"/>
    <property type="match status" value="1"/>
</dbReference>
<sequence>MTTSFPAGVQLGLVCITRSDSVRFRTLTRTRYLALPEEERFPRLQALYAENLRRLYRALDFCAENDIHLYRMSSDLFPLADLEGSVGLEVLTELQPALAGIGPRAEELGIRLVIHPEQFIVLSSDSPDVVARSIKALEIFGHSFDLMGLPRSAWSPIIVHGGKSGRAERLGEVIRTRLPETVRARLALENDEYAYGPQEILEVCRSTGVPFVYDAHHHAVSARLGSYEDPAVRHFTEAARATWPQPEWQVVHLSNGRESFNDRRHSDFISLMPSAFFDVPWIELEAKAKDEAIALLRAGQLGG</sequence>
<keyword evidence="3" id="KW-0227">DNA damage</keyword>
<keyword evidence="1" id="KW-0540">Nuclease</keyword>